<dbReference type="PANTHER" id="PTHR21152:SF40">
    <property type="entry name" value="ALANINE--GLYOXYLATE AMINOTRANSFERASE"/>
    <property type="match status" value="1"/>
</dbReference>
<evidence type="ECO:0000256" key="7">
    <source>
        <dbReference type="RuleBase" id="RU004075"/>
    </source>
</evidence>
<dbReference type="GO" id="GO:0008453">
    <property type="term" value="F:alanine-glyoxylate transaminase activity"/>
    <property type="evidence" value="ECO:0007669"/>
    <property type="project" value="UniProtKB-EC"/>
</dbReference>
<dbReference type="FunFam" id="3.40.640.10:FF:000027">
    <property type="entry name" value="Serine--pyruvate aminotransferase, mitochondrial"/>
    <property type="match status" value="1"/>
</dbReference>
<keyword evidence="6" id="KW-0663">Pyridoxal phosphate</keyword>
<dbReference type="InterPro" id="IPR020578">
    <property type="entry name" value="Aminotrans_V_PyrdxlP_BS"/>
</dbReference>
<reference evidence="10 11" key="1">
    <citation type="submission" date="2013-11" db="EMBL/GenBank/DDBJ databases">
        <title>Genome sequencing of Stegodyphus mimosarum.</title>
        <authorList>
            <person name="Bechsgaard J."/>
        </authorList>
    </citation>
    <scope>NUCLEOTIDE SEQUENCE [LARGE SCALE GENOMIC DNA]</scope>
</reference>
<dbReference type="GO" id="GO:0019265">
    <property type="term" value="P:glycine biosynthetic process, by transamination of glyoxylate"/>
    <property type="evidence" value="ECO:0007669"/>
    <property type="project" value="TreeGrafter"/>
</dbReference>
<dbReference type="InterPro" id="IPR015421">
    <property type="entry name" value="PyrdxlP-dep_Trfase_major"/>
</dbReference>
<dbReference type="STRING" id="407821.A0A087UPN4"/>
<evidence type="ECO:0000256" key="5">
    <source>
        <dbReference type="ARBA" id="ARBA00022679"/>
    </source>
</evidence>
<evidence type="ECO:0000313" key="11">
    <source>
        <dbReference type="Proteomes" id="UP000054359"/>
    </source>
</evidence>
<evidence type="ECO:0000259" key="9">
    <source>
        <dbReference type="Pfam" id="PF00266"/>
    </source>
</evidence>
<gene>
    <name evidence="10" type="ORF">X975_26263</name>
</gene>
<dbReference type="InterPro" id="IPR015422">
    <property type="entry name" value="PyrdxlP-dep_Trfase_small"/>
</dbReference>
<dbReference type="Gene3D" id="3.90.1150.10">
    <property type="entry name" value="Aspartate Aminotransferase, domain 1"/>
    <property type="match status" value="1"/>
</dbReference>
<keyword evidence="10" id="KW-0670">Pyruvate</keyword>
<dbReference type="SUPFAM" id="SSF53383">
    <property type="entry name" value="PLP-dependent transferases"/>
    <property type="match status" value="1"/>
</dbReference>
<dbReference type="OrthoDB" id="7403325at2759"/>
<dbReference type="Proteomes" id="UP000054359">
    <property type="component" value="Unassembled WGS sequence"/>
</dbReference>
<proteinExistence type="inferred from homology"/>
<keyword evidence="4 10" id="KW-0032">Aminotransferase</keyword>
<dbReference type="PROSITE" id="PS00595">
    <property type="entry name" value="AA_TRANSFER_CLASS_5"/>
    <property type="match status" value="1"/>
</dbReference>
<evidence type="ECO:0000313" key="10">
    <source>
        <dbReference type="EMBL" id="KFM79323.1"/>
    </source>
</evidence>
<dbReference type="GO" id="GO:0005777">
    <property type="term" value="C:peroxisome"/>
    <property type="evidence" value="ECO:0007669"/>
    <property type="project" value="TreeGrafter"/>
</dbReference>
<evidence type="ECO:0000256" key="6">
    <source>
        <dbReference type="ARBA" id="ARBA00022898"/>
    </source>
</evidence>
<sequence length="315" mass="34785">MTTILPPKSLLKNMHIPETLLLGPGPSNCPSSVLKASAQQMLGHLDEDFLKIMEDVKMGIKYAFQTTNELTFAVSGTGHCAMETAICNVLESDDIFLIASDGIWGNRASEIGQRIGAECYQMSIRAGDIFHLNQLEKVLAEKNPKVAFFCHGDSSSGVLQPLNGLRELMEKYACLLIVDCVASLGAAPLFMDKSGIDVLYSGSQKILNAPPGLSPISFSPKAVEKIKMRKTKVPSFYMDALLLGNYWRCDPGPITYHHTAPISLMYALREALSLLAAETLEKCWERHKLHADMLYEKLEDMGLKLFVSEKVMPEL</sequence>
<evidence type="ECO:0000256" key="4">
    <source>
        <dbReference type="ARBA" id="ARBA00022576"/>
    </source>
</evidence>
<dbReference type="Gene3D" id="3.40.640.10">
    <property type="entry name" value="Type I PLP-dependent aspartate aminotransferase-like (Major domain)"/>
    <property type="match status" value="1"/>
</dbReference>
<dbReference type="EC" id="2.6.1.44" evidence="3"/>
<comment type="cofactor">
    <cofactor evidence="1 8">
        <name>pyridoxal 5'-phosphate</name>
        <dbReference type="ChEBI" id="CHEBI:597326"/>
    </cofactor>
</comment>
<feature type="domain" description="Aminotransferase class V" evidence="9">
    <location>
        <begin position="34"/>
        <end position="303"/>
    </location>
</feature>
<dbReference type="OMA" id="YEWDTPA"/>
<evidence type="ECO:0000256" key="1">
    <source>
        <dbReference type="ARBA" id="ARBA00001933"/>
    </source>
</evidence>
<keyword evidence="11" id="KW-1185">Reference proteome</keyword>
<feature type="non-terminal residue" evidence="10">
    <location>
        <position position="315"/>
    </location>
</feature>
<dbReference type="Pfam" id="PF00266">
    <property type="entry name" value="Aminotran_5"/>
    <property type="match status" value="1"/>
</dbReference>
<dbReference type="InterPro" id="IPR000192">
    <property type="entry name" value="Aminotrans_V_dom"/>
</dbReference>
<comment type="similarity">
    <text evidence="2 7">Belongs to the class-V pyridoxal-phosphate-dependent aminotransferase family.</text>
</comment>
<accession>A0A087UPN4</accession>
<dbReference type="EMBL" id="KK120904">
    <property type="protein sequence ID" value="KFM79323.1"/>
    <property type="molecule type" value="Genomic_DNA"/>
</dbReference>
<dbReference type="AlphaFoldDB" id="A0A087UPN4"/>
<keyword evidence="5 10" id="KW-0808">Transferase</keyword>
<name>A0A087UPN4_STEMI</name>
<dbReference type="PANTHER" id="PTHR21152">
    <property type="entry name" value="AMINOTRANSFERASE CLASS V"/>
    <property type="match status" value="1"/>
</dbReference>
<protein>
    <recommendedName>
        <fullName evidence="3">alanine--glyoxylate transaminase</fullName>
        <ecNumber evidence="3">2.6.1.44</ecNumber>
    </recommendedName>
</protein>
<evidence type="ECO:0000256" key="8">
    <source>
        <dbReference type="RuleBase" id="RU004504"/>
    </source>
</evidence>
<evidence type="ECO:0000256" key="3">
    <source>
        <dbReference type="ARBA" id="ARBA00013049"/>
    </source>
</evidence>
<evidence type="ECO:0000256" key="2">
    <source>
        <dbReference type="ARBA" id="ARBA00009236"/>
    </source>
</evidence>
<dbReference type="GO" id="GO:0004760">
    <property type="term" value="F:L-serine-pyruvate transaminase activity"/>
    <property type="evidence" value="ECO:0007669"/>
    <property type="project" value="TreeGrafter"/>
</dbReference>
<dbReference type="InterPro" id="IPR015424">
    <property type="entry name" value="PyrdxlP-dep_Trfase"/>
</dbReference>
<organism evidence="10 11">
    <name type="scientific">Stegodyphus mimosarum</name>
    <name type="common">African social velvet spider</name>
    <dbReference type="NCBI Taxonomy" id="407821"/>
    <lineage>
        <taxon>Eukaryota</taxon>
        <taxon>Metazoa</taxon>
        <taxon>Ecdysozoa</taxon>
        <taxon>Arthropoda</taxon>
        <taxon>Chelicerata</taxon>
        <taxon>Arachnida</taxon>
        <taxon>Araneae</taxon>
        <taxon>Araneomorphae</taxon>
        <taxon>Entelegynae</taxon>
        <taxon>Eresoidea</taxon>
        <taxon>Eresidae</taxon>
        <taxon>Stegodyphus</taxon>
    </lineage>
</organism>